<keyword evidence="3" id="KW-1185">Reference proteome</keyword>
<evidence type="ECO:0000313" key="2">
    <source>
        <dbReference type="EMBL" id="WPJ97686.1"/>
    </source>
</evidence>
<accession>A0ABZ0RRF3</accession>
<sequence length="283" mass="32776">MRLFYYCLTFTLTASLSANQVREFWFNGAEINRYELTQTRYGESHPGHVEFIYVTEPFLTDVQVKNESGGQPSTDVLKLNALRTFNTGIYSYRTMSSTFQPIDLEKYPRALKTNTSVQDWRGQSFSQLNRTAQGWRGELRSYFQSEADQNFELSDALLEDAVWLKLRLSPQSLPTGPIQIIPSGVHTRFAHSPVRIERATAERITQGAMSRYIIRYENIDRELHINYETKFPHIIQSWKEIEDGKRITQAVLTHRVMNSNYWSEHAPQDASKRKTLGLNPIAN</sequence>
<feature type="region of interest" description="Disordered" evidence="1">
    <location>
        <begin position="264"/>
        <end position="283"/>
    </location>
</feature>
<gene>
    <name evidence="2" type="ORF">SH580_08185</name>
</gene>
<protein>
    <recommendedName>
        <fullName evidence="4">Septum formation inhibitor Maf</fullName>
    </recommendedName>
</protein>
<dbReference type="Proteomes" id="UP001324993">
    <property type="component" value="Chromosome"/>
</dbReference>
<dbReference type="EMBL" id="CP138858">
    <property type="protein sequence ID" value="WPJ97686.1"/>
    <property type="molecule type" value="Genomic_DNA"/>
</dbReference>
<reference evidence="2 3" key="1">
    <citation type="submission" date="2023-11" db="EMBL/GenBank/DDBJ databases">
        <title>Coraliomargarita sp. nov., isolated from marine algae.</title>
        <authorList>
            <person name="Lee J.K."/>
            <person name="Baek J.H."/>
            <person name="Kim J.M."/>
            <person name="Choi D.G."/>
            <person name="Jeon C.O."/>
        </authorList>
    </citation>
    <scope>NUCLEOTIDE SEQUENCE [LARGE SCALE GENOMIC DNA]</scope>
    <source>
        <strain evidence="2 3">J2-16</strain>
    </source>
</reference>
<proteinExistence type="predicted"/>
<organism evidence="2 3">
    <name type="scientific">Coraliomargarita algicola</name>
    <dbReference type="NCBI Taxonomy" id="3092156"/>
    <lineage>
        <taxon>Bacteria</taxon>
        <taxon>Pseudomonadati</taxon>
        <taxon>Verrucomicrobiota</taxon>
        <taxon>Opitutia</taxon>
        <taxon>Puniceicoccales</taxon>
        <taxon>Coraliomargaritaceae</taxon>
        <taxon>Coraliomargarita</taxon>
    </lineage>
</organism>
<dbReference type="RefSeq" id="WP_319834516.1">
    <property type="nucleotide sequence ID" value="NZ_CP138858.1"/>
</dbReference>
<evidence type="ECO:0000313" key="3">
    <source>
        <dbReference type="Proteomes" id="UP001324993"/>
    </source>
</evidence>
<name>A0ABZ0RRF3_9BACT</name>
<evidence type="ECO:0000256" key="1">
    <source>
        <dbReference type="SAM" id="MobiDB-lite"/>
    </source>
</evidence>
<evidence type="ECO:0008006" key="4">
    <source>
        <dbReference type="Google" id="ProtNLM"/>
    </source>
</evidence>